<proteinExistence type="predicted"/>
<dbReference type="AlphaFoldDB" id="A0A9Q1FYQ5"/>
<sequence length="284" mass="33626">MELDCTEDERPFSSLKLMQRKQDEDAANTELRMQTQFESALRSVEEHKEHLRQTVERMEKCKEDFKEYLKIKDVNKQLAVKKAKHDRHLAHQKQEHLYDLREETEDLVKLKERLEKRVWKYELYHHCMDKVVVASKRDALQVMSRYNTLMMARDNLRLTTHQNQEIIQTARSNLAIVTGESNDAIMQLNSRVAQLQRALDEAQQNRVHWENTWARIQKTAAEKTMLFGQIRMATLNLYRNVCRKSRFCQAFPVDPEDSSGQLEKVEIFITEWMSALKLKASNTS</sequence>
<evidence type="ECO:0000313" key="4">
    <source>
        <dbReference type="EMBL" id="KAJ8369718.1"/>
    </source>
</evidence>
<dbReference type="OrthoDB" id="10264298at2759"/>
<feature type="domain" description="DUF4200" evidence="3">
    <location>
        <begin position="18"/>
        <end position="132"/>
    </location>
</feature>
<keyword evidence="5" id="KW-1185">Reference proteome</keyword>
<evidence type="ECO:0000313" key="5">
    <source>
        <dbReference type="Proteomes" id="UP001152622"/>
    </source>
</evidence>
<dbReference type="GO" id="GO:0005856">
    <property type="term" value="C:cytoskeleton"/>
    <property type="evidence" value="ECO:0007669"/>
    <property type="project" value="UniProtKB-ARBA"/>
</dbReference>
<dbReference type="InterPro" id="IPR051147">
    <property type="entry name" value="CFAP_domain-containing"/>
</dbReference>
<dbReference type="PANTHER" id="PTHR21683">
    <property type="entry name" value="COILED-COIL DOMAIN-CONTAINING PROTEIN 42 LIKE-2-LIKE-RELATED"/>
    <property type="match status" value="1"/>
</dbReference>
<reference evidence="4" key="1">
    <citation type="journal article" date="2023" name="Science">
        <title>Genome structures resolve the early diversification of teleost fishes.</title>
        <authorList>
            <person name="Parey E."/>
            <person name="Louis A."/>
            <person name="Montfort J."/>
            <person name="Bouchez O."/>
            <person name="Roques C."/>
            <person name="Iampietro C."/>
            <person name="Lluch J."/>
            <person name="Castinel A."/>
            <person name="Donnadieu C."/>
            <person name="Desvignes T."/>
            <person name="Floi Bucao C."/>
            <person name="Jouanno E."/>
            <person name="Wen M."/>
            <person name="Mejri S."/>
            <person name="Dirks R."/>
            <person name="Jansen H."/>
            <person name="Henkel C."/>
            <person name="Chen W.J."/>
            <person name="Zahm M."/>
            <person name="Cabau C."/>
            <person name="Klopp C."/>
            <person name="Thompson A.W."/>
            <person name="Robinson-Rechavi M."/>
            <person name="Braasch I."/>
            <person name="Lecointre G."/>
            <person name="Bobe J."/>
            <person name="Postlethwait J.H."/>
            <person name="Berthelot C."/>
            <person name="Roest Crollius H."/>
            <person name="Guiguen Y."/>
        </authorList>
    </citation>
    <scope>NUCLEOTIDE SEQUENCE</scope>
    <source>
        <strain evidence="4">WJC10195</strain>
    </source>
</reference>
<name>A0A9Q1FYQ5_SYNKA</name>
<organism evidence="4 5">
    <name type="scientific">Synaphobranchus kaupii</name>
    <name type="common">Kaup's arrowtooth eel</name>
    <dbReference type="NCBI Taxonomy" id="118154"/>
    <lineage>
        <taxon>Eukaryota</taxon>
        <taxon>Metazoa</taxon>
        <taxon>Chordata</taxon>
        <taxon>Craniata</taxon>
        <taxon>Vertebrata</taxon>
        <taxon>Euteleostomi</taxon>
        <taxon>Actinopterygii</taxon>
        <taxon>Neopterygii</taxon>
        <taxon>Teleostei</taxon>
        <taxon>Anguilliformes</taxon>
        <taxon>Synaphobranchidae</taxon>
        <taxon>Synaphobranchus</taxon>
    </lineage>
</organism>
<evidence type="ECO:0000256" key="2">
    <source>
        <dbReference type="SAM" id="Coils"/>
    </source>
</evidence>
<dbReference type="PANTHER" id="PTHR21683:SF2">
    <property type="entry name" value="COILED-COIL DOMAIN-CONTAINING PROTEIN 42 LIKE-2-LIKE"/>
    <property type="match status" value="1"/>
</dbReference>
<dbReference type="EMBL" id="JAINUF010000003">
    <property type="protein sequence ID" value="KAJ8369718.1"/>
    <property type="molecule type" value="Genomic_DNA"/>
</dbReference>
<dbReference type="Proteomes" id="UP001152622">
    <property type="component" value="Chromosome 3"/>
</dbReference>
<gene>
    <name evidence="4" type="ORF">SKAU_G00097460</name>
</gene>
<feature type="coiled-coil region" evidence="2">
    <location>
        <begin position="185"/>
        <end position="212"/>
    </location>
</feature>
<evidence type="ECO:0000259" key="3">
    <source>
        <dbReference type="Pfam" id="PF13863"/>
    </source>
</evidence>
<protein>
    <recommendedName>
        <fullName evidence="3">DUF4200 domain-containing protein</fullName>
    </recommendedName>
</protein>
<comment type="caution">
    <text evidence="4">The sequence shown here is derived from an EMBL/GenBank/DDBJ whole genome shotgun (WGS) entry which is preliminary data.</text>
</comment>
<dbReference type="InterPro" id="IPR025252">
    <property type="entry name" value="DUF4200"/>
</dbReference>
<dbReference type="Pfam" id="PF13863">
    <property type="entry name" value="DUF4200"/>
    <property type="match status" value="1"/>
</dbReference>
<accession>A0A9Q1FYQ5</accession>
<keyword evidence="1 2" id="KW-0175">Coiled coil</keyword>
<evidence type="ECO:0000256" key="1">
    <source>
        <dbReference type="ARBA" id="ARBA00023054"/>
    </source>
</evidence>